<evidence type="ECO:0000256" key="3">
    <source>
        <dbReference type="ARBA" id="ARBA00023004"/>
    </source>
</evidence>
<name>K0EX39_NOCB7</name>
<dbReference type="eggNOG" id="COG2850">
    <property type="taxonomic scope" value="Bacteria"/>
</dbReference>
<dbReference type="KEGG" id="nbr:O3I_018350"/>
<comment type="cofactor">
    <cofactor evidence="1">
        <name>Fe(2+)</name>
        <dbReference type="ChEBI" id="CHEBI:29033"/>
    </cofactor>
</comment>
<dbReference type="Pfam" id="PF08007">
    <property type="entry name" value="JmjC_2"/>
    <property type="match status" value="1"/>
</dbReference>
<evidence type="ECO:0000259" key="4">
    <source>
        <dbReference type="PROSITE" id="PS51184"/>
    </source>
</evidence>
<feature type="domain" description="JmjC" evidence="4">
    <location>
        <begin position="88"/>
        <end position="245"/>
    </location>
</feature>
<organism evidence="5 6">
    <name type="scientific">Nocardia brasiliensis (strain ATCC 700358 / HUJEG-1)</name>
    <dbReference type="NCBI Taxonomy" id="1133849"/>
    <lineage>
        <taxon>Bacteria</taxon>
        <taxon>Bacillati</taxon>
        <taxon>Actinomycetota</taxon>
        <taxon>Actinomycetes</taxon>
        <taxon>Mycobacteriales</taxon>
        <taxon>Nocardiaceae</taxon>
        <taxon>Nocardia</taxon>
    </lineage>
</organism>
<reference evidence="5 6" key="1">
    <citation type="journal article" date="2012" name="J. Bacteriol.">
        <title>Complete genome sequence of Nocardia brasiliensis HUJEG-1.</title>
        <authorList>
            <person name="Vera-Cabrera L."/>
            <person name="Ortiz-Lopez R."/>
            <person name="Elizondo-Gonzalez R."/>
            <person name="Perez-Maya A.A."/>
            <person name="Ocampo-Candiani J."/>
        </authorList>
    </citation>
    <scope>NUCLEOTIDE SEQUENCE [LARGE SCALE GENOMIC DNA]</scope>
    <source>
        <strain evidence="6">ATCC 700358</strain>
    </source>
</reference>
<dbReference type="SMART" id="SM00558">
    <property type="entry name" value="JmjC"/>
    <property type="match status" value="1"/>
</dbReference>
<dbReference type="GO" id="GO:0046872">
    <property type="term" value="F:metal ion binding"/>
    <property type="evidence" value="ECO:0007669"/>
    <property type="project" value="UniProtKB-KW"/>
</dbReference>
<dbReference type="AlphaFoldDB" id="K0EX39"/>
<dbReference type="EMBL" id="CP003876">
    <property type="protein sequence ID" value="AFU01629.1"/>
    <property type="molecule type" value="Genomic_DNA"/>
</dbReference>
<protein>
    <recommendedName>
        <fullName evidence="4">JmjC domain-containing protein</fullName>
    </recommendedName>
</protein>
<evidence type="ECO:0000313" key="6">
    <source>
        <dbReference type="Proteomes" id="UP000006304"/>
    </source>
</evidence>
<dbReference type="Proteomes" id="UP000006304">
    <property type="component" value="Chromosome"/>
</dbReference>
<gene>
    <name evidence="5" type="ORF">O3I_018350</name>
</gene>
<keyword evidence="6" id="KW-1185">Reference proteome</keyword>
<accession>K0EX39</accession>
<dbReference type="InterPro" id="IPR003347">
    <property type="entry name" value="JmjC_dom"/>
</dbReference>
<evidence type="ECO:0000313" key="5">
    <source>
        <dbReference type="EMBL" id="AFU01629.1"/>
    </source>
</evidence>
<keyword evidence="2" id="KW-0479">Metal-binding</keyword>
<evidence type="ECO:0000256" key="2">
    <source>
        <dbReference type="ARBA" id="ARBA00022723"/>
    </source>
</evidence>
<proteinExistence type="predicted"/>
<dbReference type="STRING" id="1133849.O3I_018350"/>
<dbReference type="PROSITE" id="PS51184">
    <property type="entry name" value="JMJC"/>
    <property type="match status" value="1"/>
</dbReference>
<dbReference type="HOGENOM" id="CLU_696042_0_0_11"/>
<keyword evidence="3" id="KW-0408">Iron</keyword>
<dbReference type="Gene3D" id="2.60.120.650">
    <property type="entry name" value="Cupin"/>
    <property type="match status" value="1"/>
</dbReference>
<dbReference type="InterPro" id="IPR039994">
    <property type="entry name" value="NO66-like"/>
</dbReference>
<dbReference type="SUPFAM" id="SSF51197">
    <property type="entry name" value="Clavaminate synthase-like"/>
    <property type="match status" value="1"/>
</dbReference>
<sequence>MSGVRTLGLAEWFAPHSLEEFAGSLLGRRPFAGPPRPELVERVRNAVGINGIEDVFAKPGVTVDAWFHDLDGRLGSAPIEAATANRFYAAGTTLLYRAIPEFAPFVRETAEAFRLAPGAVKCQLFCSRAGGGTRAHFDAIDVITIQLTGRKTWRIAPNAFAPAPLDGWTTLETVSPLLRNYASALPPEEIPDGVTEHVLEPGSVLHLPRGYWHETNSAGDSISLHLALLTPLRVELLLAALKSELLRDEHWRGAMYDFGDTGTAATQLAADIAGVGDALGRLDPADLFRPALDEHPVEPATTFVRAGQCGFGIDAVDETSARITVTAYSFRETRSSHTRVSRDLLPALLWIAALPTGAVLDVTDLLRITPALTKIAARQLLSTLEQSRLIRRTSVA</sequence>
<evidence type="ECO:0000256" key="1">
    <source>
        <dbReference type="ARBA" id="ARBA00001954"/>
    </source>
</evidence>
<dbReference type="PANTHER" id="PTHR13096">
    <property type="entry name" value="MINA53 MYC INDUCED NUCLEAR ANTIGEN"/>
    <property type="match status" value="1"/>
</dbReference>
<dbReference type="PANTHER" id="PTHR13096:SF8">
    <property type="entry name" value="RIBOSOMAL OXYGENASE 1"/>
    <property type="match status" value="1"/>
</dbReference>